<dbReference type="SUPFAM" id="SSF53254">
    <property type="entry name" value="Phosphoglycerate mutase-like"/>
    <property type="match status" value="1"/>
</dbReference>
<evidence type="ECO:0000256" key="1">
    <source>
        <dbReference type="ARBA" id="ARBA00008408"/>
    </source>
</evidence>
<name>G7E1E4_MIXOS</name>
<dbReference type="GO" id="GO:0005829">
    <property type="term" value="C:cytosol"/>
    <property type="evidence" value="ECO:0007669"/>
    <property type="project" value="TreeGrafter"/>
</dbReference>
<feature type="binding site" evidence="6">
    <location>
        <position position="403"/>
    </location>
    <ligand>
        <name>substrate</name>
    </ligand>
</feature>
<dbReference type="InterPro" id="IPR013079">
    <property type="entry name" value="6Phosfructo_kin"/>
</dbReference>
<sequence>MNPASSPTTSPRQLASSPKLSNKLLNEARRTTGFTLEGTQSAPATTAGSAAASISSSEDPSPVQSPDVEARSAWLHGRRHGSTSSMTEVRAAASGNLSRHSSFAGDRRDFSAGSTIAKPDYSEAKIVVAMVGLPARGKSYLSNKLQRYLRWLEYDVKVFNVGQLRRQKAQAWTQMYGNKQDHSATFFDNKNEEANKQREELAAECLESLITWLKDGGNVGIHDATNTTRARRQTLIDRVKKEPNLRLIFLESICTDPDVISANIDHKVASGDPDYDGIPKEQARKDFLKRIQQYEARYEPIDPQKDAQMPYCKIINIGNQVIVNKIDGYLQSRIVFYLMNLHLTPRAIFVTRHGESQYNVEGKIGGDAPLSTRGAKYAAALPNLVKEHIGDKPLTVWTSTLRRTIQTAEALPYTKLTWKSLDELDAGVCDGMTYEEIEQEYPEDFAARDDDKFNYRYRGGESYRDVVVRLEPVIMELERQENILLVCHQAVVRCLYAYFHGLDQEELPYISIPLHTVIKLTPRAFGCDETRYTLPIEAVDTLRPRPLKDPKSPVLRPKPDEFVSPSTRAPERQVFDNPHAGNLPKSATTKQ</sequence>
<dbReference type="InterPro" id="IPR029033">
    <property type="entry name" value="His_PPase_superfam"/>
</dbReference>
<dbReference type="GO" id="GO:0005524">
    <property type="term" value="F:ATP binding"/>
    <property type="evidence" value="ECO:0007669"/>
    <property type="project" value="UniProtKB-KW"/>
</dbReference>
<dbReference type="FunCoup" id="G7E1E4">
    <property type="interactions" value="193"/>
</dbReference>
<proteinExistence type="inferred from homology"/>
<dbReference type="GO" id="GO:0006000">
    <property type="term" value="P:fructose metabolic process"/>
    <property type="evidence" value="ECO:0007669"/>
    <property type="project" value="InterPro"/>
</dbReference>
<dbReference type="SUPFAM" id="SSF52540">
    <property type="entry name" value="P-loop containing nucleoside triphosphate hydrolases"/>
    <property type="match status" value="1"/>
</dbReference>
<dbReference type="CDD" id="cd07067">
    <property type="entry name" value="HP_PGM_like"/>
    <property type="match status" value="1"/>
</dbReference>
<dbReference type="PIRSF" id="PIRSF000709">
    <property type="entry name" value="6PFK_2-Ptase"/>
    <property type="match status" value="1"/>
</dbReference>
<keyword evidence="4" id="KW-0378">Hydrolase</keyword>
<dbReference type="OMA" id="RWIQERC"/>
<dbReference type="Proteomes" id="UP000009131">
    <property type="component" value="Unassembled WGS sequence"/>
</dbReference>
<organism evidence="9 10">
    <name type="scientific">Mixia osmundae (strain CBS 9802 / IAM 14324 / JCM 22182 / KY 12970)</name>
    <dbReference type="NCBI Taxonomy" id="764103"/>
    <lineage>
        <taxon>Eukaryota</taxon>
        <taxon>Fungi</taxon>
        <taxon>Dikarya</taxon>
        <taxon>Basidiomycota</taxon>
        <taxon>Pucciniomycotina</taxon>
        <taxon>Mixiomycetes</taxon>
        <taxon>Mixiales</taxon>
        <taxon>Mixiaceae</taxon>
        <taxon>Mixia</taxon>
    </lineage>
</organism>
<dbReference type="PROSITE" id="PS00175">
    <property type="entry name" value="PG_MUTASE"/>
    <property type="match status" value="1"/>
</dbReference>
<feature type="region of interest" description="Disordered" evidence="7">
    <location>
        <begin position="1"/>
        <end position="69"/>
    </location>
</feature>
<protein>
    <recommendedName>
        <fullName evidence="2">fructose-2,6-bisphosphate 2-phosphatase</fullName>
        <ecNumber evidence="2">3.1.3.46</ecNumber>
    </recommendedName>
</protein>
<dbReference type="AlphaFoldDB" id="G7E1E4"/>
<dbReference type="Gene3D" id="3.40.50.300">
    <property type="entry name" value="P-loop containing nucleotide triphosphate hydrolases"/>
    <property type="match status" value="1"/>
</dbReference>
<dbReference type="HOGENOM" id="CLU_006383_6_1_1"/>
<dbReference type="EC" id="3.1.3.46" evidence="2"/>
<accession>G7E1E4</accession>
<gene>
    <name evidence="9" type="primary">Mo03325</name>
    <name evidence="9" type="ORF">E5Q_03325</name>
</gene>
<keyword evidence="5" id="KW-0067">ATP-binding</keyword>
<dbReference type="GO" id="GO:0006003">
    <property type="term" value="P:fructose 2,6-bisphosphate metabolic process"/>
    <property type="evidence" value="ECO:0007669"/>
    <property type="project" value="InterPro"/>
</dbReference>
<reference evidence="9 10" key="2">
    <citation type="journal article" date="2012" name="Open Biol.">
        <title>Characteristics of nucleosomes and linker DNA regions on the genome of the basidiomycete Mixia osmundae revealed by mono- and dinucleosome mapping.</title>
        <authorList>
            <person name="Nishida H."/>
            <person name="Kondo S."/>
            <person name="Matsumoto T."/>
            <person name="Suzuki Y."/>
            <person name="Yoshikawa H."/>
            <person name="Taylor T.D."/>
            <person name="Sugiyama J."/>
        </authorList>
    </citation>
    <scope>NUCLEOTIDE SEQUENCE [LARGE SCALE GENOMIC DNA]</scope>
    <source>
        <strain evidence="10">CBS 9802 / IAM 14324 / JCM 22182 / KY 12970</strain>
    </source>
</reference>
<dbReference type="PRINTS" id="PR00991">
    <property type="entry name" value="6PFRUCTKNASE"/>
</dbReference>
<feature type="compositionally biased region" description="Low complexity" evidence="7">
    <location>
        <begin position="41"/>
        <end position="66"/>
    </location>
</feature>
<dbReference type="Pfam" id="PF00300">
    <property type="entry name" value="His_Phos_1"/>
    <property type="match status" value="1"/>
</dbReference>
<evidence type="ECO:0000256" key="5">
    <source>
        <dbReference type="ARBA" id="ARBA00022840"/>
    </source>
</evidence>
<feature type="domain" description="6-phosphofructo-2-kinase" evidence="8">
    <location>
        <begin position="119"/>
        <end position="345"/>
    </location>
</feature>
<feature type="region of interest" description="Disordered" evidence="7">
    <location>
        <begin position="543"/>
        <end position="591"/>
    </location>
</feature>
<dbReference type="FunFam" id="3.40.50.300:FF:000644">
    <property type="entry name" value="GpmB, Fructose-2,6-bisphosphatase"/>
    <property type="match status" value="1"/>
</dbReference>
<feature type="binding site" evidence="6">
    <location>
        <begin position="352"/>
        <end position="359"/>
    </location>
    <ligand>
        <name>substrate</name>
    </ligand>
</feature>
<dbReference type="InParanoid" id="G7E1E4"/>
<dbReference type="Pfam" id="PF01591">
    <property type="entry name" value="6PF2K"/>
    <property type="match status" value="1"/>
</dbReference>
<comment type="similarity">
    <text evidence="1">In the C-terminal section; belongs to the phosphoglycerate mutase family.</text>
</comment>
<evidence type="ECO:0000256" key="4">
    <source>
        <dbReference type="ARBA" id="ARBA00022801"/>
    </source>
</evidence>
<evidence type="ECO:0000256" key="3">
    <source>
        <dbReference type="ARBA" id="ARBA00022741"/>
    </source>
</evidence>
<evidence type="ECO:0000256" key="7">
    <source>
        <dbReference type="SAM" id="MobiDB-lite"/>
    </source>
</evidence>
<evidence type="ECO:0000256" key="6">
    <source>
        <dbReference type="PIRSR" id="PIRSR613078-2"/>
    </source>
</evidence>
<dbReference type="RefSeq" id="XP_014565183.1">
    <property type="nucleotide sequence ID" value="XM_014709697.1"/>
</dbReference>
<dbReference type="GO" id="GO:0004331">
    <property type="term" value="F:fructose-2,6-bisphosphate 2-phosphatase activity"/>
    <property type="evidence" value="ECO:0007669"/>
    <property type="project" value="UniProtKB-EC"/>
</dbReference>
<feature type="compositionally biased region" description="Polar residues" evidence="7">
    <location>
        <begin position="1"/>
        <end position="24"/>
    </location>
</feature>
<keyword evidence="3" id="KW-0547">Nucleotide-binding</keyword>
<keyword evidence="10" id="KW-1185">Reference proteome</keyword>
<evidence type="ECO:0000256" key="2">
    <source>
        <dbReference type="ARBA" id="ARBA00013067"/>
    </source>
</evidence>
<dbReference type="STRING" id="764103.G7E1E4"/>
<dbReference type="FunFam" id="3.40.50.1240:FF:000005">
    <property type="entry name" value="GpmB, Fructose-2,6-bisphosphatase"/>
    <property type="match status" value="1"/>
</dbReference>
<dbReference type="EMBL" id="BABT02000106">
    <property type="protein sequence ID" value="GAA96654.1"/>
    <property type="molecule type" value="Genomic_DNA"/>
</dbReference>
<comment type="caution">
    <text evidence="9">The sequence shown here is derived from an EMBL/GenBank/DDBJ whole genome shotgun (WGS) entry which is preliminary data.</text>
</comment>
<feature type="compositionally biased region" description="Basic and acidic residues" evidence="7">
    <location>
        <begin position="543"/>
        <end position="561"/>
    </location>
</feature>
<evidence type="ECO:0000313" key="10">
    <source>
        <dbReference type="Proteomes" id="UP000009131"/>
    </source>
</evidence>
<dbReference type="PANTHER" id="PTHR10606:SF44">
    <property type="entry name" value="6-PHOSPHOFRUCTO 2-KINASE_FRUCTOSE 2,6-BISPHOSPHATASE LONG FORM"/>
    <property type="match status" value="1"/>
</dbReference>
<dbReference type="SMART" id="SM00855">
    <property type="entry name" value="PGAM"/>
    <property type="match status" value="1"/>
</dbReference>
<dbReference type="InterPro" id="IPR001345">
    <property type="entry name" value="PG/BPGM_mutase_AS"/>
</dbReference>
<dbReference type="InterPro" id="IPR013078">
    <property type="entry name" value="His_Pase_superF_clade-1"/>
</dbReference>
<evidence type="ECO:0000259" key="8">
    <source>
        <dbReference type="Pfam" id="PF01591"/>
    </source>
</evidence>
<dbReference type="eggNOG" id="KOG0234">
    <property type="taxonomic scope" value="Eukaryota"/>
</dbReference>
<dbReference type="InterPro" id="IPR003094">
    <property type="entry name" value="6Pfruct_kin"/>
</dbReference>
<dbReference type="InterPro" id="IPR027417">
    <property type="entry name" value="P-loop_NTPase"/>
</dbReference>
<reference evidence="9 10" key="1">
    <citation type="journal article" date="2011" name="J. Gen. Appl. Microbiol.">
        <title>Draft genome sequencing of the enigmatic basidiomycete Mixia osmundae.</title>
        <authorList>
            <person name="Nishida H."/>
            <person name="Nagatsuka Y."/>
            <person name="Sugiyama J."/>
        </authorList>
    </citation>
    <scope>NUCLEOTIDE SEQUENCE [LARGE SCALE GENOMIC DNA]</scope>
    <source>
        <strain evidence="10">CBS 9802 / IAM 14324 / JCM 22182 / KY 12970</strain>
    </source>
</reference>
<dbReference type="OrthoDB" id="267323at2759"/>
<dbReference type="Gene3D" id="3.40.50.1240">
    <property type="entry name" value="Phosphoglycerate mutase-like"/>
    <property type="match status" value="1"/>
</dbReference>
<dbReference type="GO" id="GO:0003873">
    <property type="term" value="F:6-phosphofructo-2-kinase activity"/>
    <property type="evidence" value="ECO:0007669"/>
    <property type="project" value="InterPro"/>
</dbReference>
<dbReference type="PANTHER" id="PTHR10606">
    <property type="entry name" value="6-PHOSPHOFRUCTO-2-KINASE/FRUCTOSE-2,6-BISPHOSPHATASE"/>
    <property type="match status" value="1"/>
</dbReference>
<evidence type="ECO:0000313" key="9">
    <source>
        <dbReference type="EMBL" id="GAA96654.1"/>
    </source>
</evidence>